<comment type="caution">
    <text evidence="2">The sequence shown here is derived from an EMBL/GenBank/DDBJ whole genome shotgun (WGS) entry which is preliminary data.</text>
</comment>
<proteinExistence type="predicted"/>
<evidence type="ECO:0000313" key="3">
    <source>
        <dbReference type="Proteomes" id="UP001556367"/>
    </source>
</evidence>
<organism evidence="2 3">
    <name type="scientific">Hohenbuehelia grisea</name>
    <dbReference type="NCBI Taxonomy" id="104357"/>
    <lineage>
        <taxon>Eukaryota</taxon>
        <taxon>Fungi</taxon>
        <taxon>Dikarya</taxon>
        <taxon>Basidiomycota</taxon>
        <taxon>Agaricomycotina</taxon>
        <taxon>Agaricomycetes</taxon>
        <taxon>Agaricomycetidae</taxon>
        <taxon>Agaricales</taxon>
        <taxon>Pleurotineae</taxon>
        <taxon>Pleurotaceae</taxon>
        <taxon>Hohenbuehelia</taxon>
    </lineage>
</organism>
<evidence type="ECO:0000313" key="2">
    <source>
        <dbReference type="EMBL" id="KAL0959445.1"/>
    </source>
</evidence>
<feature type="region of interest" description="Disordered" evidence="1">
    <location>
        <begin position="1"/>
        <end position="44"/>
    </location>
</feature>
<feature type="compositionally biased region" description="Basic and acidic residues" evidence="1">
    <location>
        <begin position="9"/>
        <end position="26"/>
    </location>
</feature>
<gene>
    <name evidence="2" type="ORF">HGRIS_014689</name>
</gene>
<dbReference type="Proteomes" id="UP001556367">
    <property type="component" value="Unassembled WGS sequence"/>
</dbReference>
<keyword evidence="3" id="KW-1185">Reference proteome</keyword>
<reference evidence="3" key="1">
    <citation type="submission" date="2024-06" db="EMBL/GenBank/DDBJ databases">
        <title>Multi-omics analyses provide insights into the biosynthesis of the anticancer antibiotic pleurotin in Hohenbuehelia grisea.</title>
        <authorList>
            <person name="Weaver J.A."/>
            <person name="Alberti F."/>
        </authorList>
    </citation>
    <scope>NUCLEOTIDE SEQUENCE [LARGE SCALE GENOMIC DNA]</scope>
    <source>
        <strain evidence="3">T-177</strain>
    </source>
</reference>
<name>A0ABR3JVN5_9AGAR</name>
<accession>A0ABR3JVN5</accession>
<dbReference type="EMBL" id="JASNQZ010000003">
    <property type="protein sequence ID" value="KAL0959445.1"/>
    <property type="molecule type" value="Genomic_DNA"/>
</dbReference>
<sequence>MLSQVSSRHQLDRRVSATESSPRDFSEELNSSTELVPPESWPEPPDLNLDFVTCTSFETLTPIRLPQDFRYMFRQESSKRNPV</sequence>
<evidence type="ECO:0000256" key="1">
    <source>
        <dbReference type="SAM" id="MobiDB-lite"/>
    </source>
</evidence>
<protein>
    <submittedName>
        <fullName evidence="2">Uncharacterized protein</fullName>
    </submittedName>
</protein>